<dbReference type="InterPro" id="IPR036436">
    <property type="entry name" value="Disintegrin_dom_sf"/>
</dbReference>
<evidence type="ECO:0000259" key="14">
    <source>
        <dbReference type="PROSITE" id="PS50215"/>
    </source>
</evidence>
<evidence type="ECO:0000313" key="16">
    <source>
        <dbReference type="RefSeq" id="XP_072835145.1"/>
    </source>
</evidence>
<dbReference type="RefSeq" id="XP_072835145.1">
    <property type="nucleotide sequence ID" value="XM_072979044.1"/>
</dbReference>
<dbReference type="SMART" id="SM00608">
    <property type="entry name" value="ACR"/>
    <property type="match status" value="1"/>
</dbReference>
<accession>A0ABM5EPT6</accession>
<dbReference type="Gene3D" id="3.40.390.10">
    <property type="entry name" value="Collagenase (Catalytic Domain)"/>
    <property type="match status" value="1"/>
</dbReference>
<dbReference type="PROSITE" id="PS50214">
    <property type="entry name" value="DISINTEGRIN_2"/>
    <property type="match status" value="1"/>
</dbReference>
<dbReference type="Proteomes" id="UP001652642">
    <property type="component" value="Chromosome 8"/>
</dbReference>
<sequence>MAPGPLAAAALLLAGLVSALGSQRTFLEVTVPERIPSYATGHKERISFDIHMGGKLYTIHLRQQAFLTNDFRVYTYSRAGSVMSLAPSIKRDCYYQGYADGYADSLVMLSACSGLSGLLQIQNISYGIEPVESASGFQHLVYQIEYNNTDLQASKENYSIKWSPGMIQRANPATPVNFSTVRYVEMHVIVAKSLYDYMGSNEENVMGKIFQLFSYINAMFYKLNIRIVLSSLEFWADKDEFSTLRPLDQLLEMFVKWKQVHLTLRPHDMAFLFVYRTKAASVGGTFSKRMCLKPASRGIAVYQRGMTLETFSVIVAQLLGFSLGLFFDDGRHCLCPGATCLMDTKAIQASGVKAFSSCSIRDFRDFLGFGSAQCLLNRPRVDMAYKAPFCGNRVVEEGEQCDCGTAQQCESSPCCEPDCTLKKGKECAQGECCWPRTCRLKPKGTLCRESPDEYCDLVEYCNGTSPVCTEDFYVQDGQLCEGETGVCMKGICQSPDLWCRKTFGKDSRSGSLQCYEEINSQRDRMGHCGSTARGYQNCQWQYVWDKKDLPCGKLVCEYPSKQPFIIENAAIIYVKVQNRLCVTLDYMKGLGVKDPFLVHDGAGCGKNKICMNQKCVDRSVIKVTCDPEKNCNSKGRCNNKGNCHCNAGWIPPDCMSEEKGGLGGSVDSTFRSVPVVQIKKRKMSTTVRNWLLMGFFLFLPLILGSIILIKNLSYFFSRVRVEEEEDDSDRGSKSEPATRSETASV</sequence>
<protein>
    <submittedName>
        <fullName evidence="16">Disintegrin and metalloproteinase domain-containing protein 2-like</fullName>
    </submittedName>
</protein>
<dbReference type="CDD" id="cd04269">
    <property type="entry name" value="ZnMc_adamalysin_II_like"/>
    <property type="match status" value="1"/>
</dbReference>
<evidence type="ECO:0000256" key="8">
    <source>
        <dbReference type="ARBA" id="ARBA00023157"/>
    </source>
</evidence>
<dbReference type="Pfam" id="PF00200">
    <property type="entry name" value="Disintegrin"/>
    <property type="match status" value="1"/>
</dbReference>
<gene>
    <name evidence="16" type="primary">LOC110072230</name>
</gene>
<evidence type="ECO:0000256" key="4">
    <source>
        <dbReference type="ARBA" id="ARBA00022656"/>
    </source>
</evidence>
<dbReference type="PROSITE" id="PS01186">
    <property type="entry name" value="EGF_2"/>
    <property type="match status" value="1"/>
</dbReference>
<evidence type="ECO:0000259" key="13">
    <source>
        <dbReference type="PROSITE" id="PS50214"/>
    </source>
</evidence>
<keyword evidence="4" id="KW-0800">Toxin</keyword>
<feature type="disulfide bond" evidence="9">
    <location>
        <begin position="335"/>
        <end position="340"/>
    </location>
</feature>
<evidence type="ECO:0000256" key="7">
    <source>
        <dbReference type="ARBA" id="ARBA00023136"/>
    </source>
</evidence>
<keyword evidence="5 11" id="KW-0812">Transmembrane</keyword>
<evidence type="ECO:0000256" key="11">
    <source>
        <dbReference type="SAM" id="Phobius"/>
    </source>
</evidence>
<dbReference type="InterPro" id="IPR034027">
    <property type="entry name" value="Reprolysin_adamalysin"/>
</dbReference>
<dbReference type="InterPro" id="IPR006586">
    <property type="entry name" value="ADAM_Cys-rich"/>
</dbReference>
<evidence type="ECO:0000256" key="3">
    <source>
        <dbReference type="ARBA" id="ARBA00022525"/>
    </source>
</evidence>
<dbReference type="InterPro" id="IPR002870">
    <property type="entry name" value="Peptidase_M12B_N"/>
</dbReference>
<dbReference type="GeneID" id="110072230"/>
<keyword evidence="15" id="KW-1185">Reference proteome</keyword>
<dbReference type="InterPro" id="IPR024079">
    <property type="entry name" value="MetalloPept_cat_dom_sf"/>
</dbReference>
<evidence type="ECO:0000256" key="10">
    <source>
        <dbReference type="SAM" id="MobiDB-lite"/>
    </source>
</evidence>
<organism evidence="15 16">
    <name type="scientific">Pogona vitticeps</name>
    <name type="common">central bearded dragon</name>
    <dbReference type="NCBI Taxonomy" id="103695"/>
    <lineage>
        <taxon>Eukaryota</taxon>
        <taxon>Metazoa</taxon>
        <taxon>Chordata</taxon>
        <taxon>Craniata</taxon>
        <taxon>Vertebrata</taxon>
        <taxon>Euteleostomi</taxon>
        <taxon>Lepidosauria</taxon>
        <taxon>Squamata</taxon>
        <taxon>Bifurcata</taxon>
        <taxon>Unidentata</taxon>
        <taxon>Episquamata</taxon>
        <taxon>Toxicofera</taxon>
        <taxon>Iguania</taxon>
        <taxon>Acrodonta</taxon>
        <taxon>Agamidae</taxon>
        <taxon>Amphibolurinae</taxon>
        <taxon>Pogona</taxon>
    </lineage>
</organism>
<keyword evidence="7 11" id="KW-0472">Membrane</keyword>
<dbReference type="PANTHER" id="PTHR11905">
    <property type="entry name" value="ADAM A DISINTEGRIN AND METALLOPROTEASE DOMAIN"/>
    <property type="match status" value="1"/>
</dbReference>
<dbReference type="PANTHER" id="PTHR11905:SF158">
    <property type="entry name" value="DISINTEGRIN AND METALLOPROTEINASE DOMAIN-CONTAINING PROTEIN 18"/>
    <property type="match status" value="1"/>
</dbReference>
<dbReference type="SUPFAM" id="SSF57552">
    <property type="entry name" value="Blood coagulation inhibitor (disintegrin)"/>
    <property type="match status" value="1"/>
</dbReference>
<proteinExistence type="predicted"/>
<evidence type="ECO:0000256" key="2">
    <source>
        <dbReference type="ARBA" id="ARBA00004613"/>
    </source>
</evidence>
<evidence type="ECO:0000313" key="15">
    <source>
        <dbReference type="Proteomes" id="UP001652642"/>
    </source>
</evidence>
<evidence type="ECO:0000256" key="9">
    <source>
        <dbReference type="PROSITE-ProRule" id="PRU00276"/>
    </source>
</evidence>
<dbReference type="InterPro" id="IPR001590">
    <property type="entry name" value="Peptidase_M12B"/>
</dbReference>
<dbReference type="InterPro" id="IPR000742">
    <property type="entry name" value="EGF"/>
</dbReference>
<dbReference type="SUPFAM" id="SSF55486">
    <property type="entry name" value="Metalloproteases ('zincins'), catalytic domain"/>
    <property type="match status" value="1"/>
</dbReference>
<dbReference type="Pfam" id="PF08516">
    <property type="entry name" value="ADAM_CR"/>
    <property type="match status" value="1"/>
</dbReference>
<evidence type="ECO:0000256" key="5">
    <source>
        <dbReference type="ARBA" id="ARBA00022692"/>
    </source>
</evidence>
<feature type="domain" description="Peptidase M12B" evidence="14">
    <location>
        <begin position="182"/>
        <end position="379"/>
    </location>
</feature>
<evidence type="ECO:0000256" key="1">
    <source>
        <dbReference type="ARBA" id="ARBA00004167"/>
    </source>
</evidence>
<keyword evidence="8 9" id="KW-1015">Disulfide bond</keyword>
<comment type="caution">
    <text evidence="9">Lacks conserved residue(s) required for the propagation of feature annotation.</text>
</comment>
<feature type="region of interest" description="Disordered" evidence="10">
    <location>
        <begin position="722"/>
        <end position="745"/>
    </location>
</feature>
<feature type="signal peptide" evidence="12">
    <location>
        <begin position="1"/>
        <end position="19"/>
    </location>
</feature>
<dbReference type="PROSITE" id="PS50215">
    <property type="entry name" value="ADAM_MEPRO"/>
    <property type="match status" value="1"/>
</dbReference>
<evidence type="ECO:0000256" key="6">
    <source>
        <dbReference type="ARBA" id="ARBA00022989"/>
    </source>
</evidence>
<keyword evidence="6 11" id="KW-1133">Transmembrane helix</keyword>
<keyword evidence="12" id="KW-0732">Signal</keyword>
<feature type="domain" description="Disintegrin" evidence="13">
    <location>
        <begin position="387"/>
        <end position="476"/>
    </location>
</feature>
<dbReference type="Pfam" id="PF01562">
    <property type="entry name" value="Pep_M12B_propep"/>
    <property type="match status" value="1"/>
</dbReference>
<feature type="chain" id="PRO_5045703949" evidence="12">
    <location>
        <begin position="20"/>
        <end position="745"/>
    </location>
</feature>
<feature type="compositionally biased region" description="Basic and acidic residues" evidence="10">
    <location>
        <begin position="729"/>
        <end position="738"/>
    </location>
</feature>
<keyword evidence="3" id="KW-0964">Secreted</keyword>
<dbReference type="Gene3D" id="4.10.70.10">
    <property type="entry name" value="Disintegrin domain"/>
    <property type="match status" value="1"/>
</dbReference>
<reference evidence="16" key="1">
    <citation type="submission" date="2025-08" db="UniProtKB">
        <authorList>
            <consortium name="RefSeq"/>
        </authorList>
    </citation>
    <scope>IDENTIFICATION</scope>
</reference>
<comment type="subcellular location">
    <subcellularLocation>
        <location evidence="1">Membrane</location>
        <topology evidence="1">Single-pass membrane protein</topology>
    </subcellularLocation>
    <subcellularLocation>
        <location evidence="2">Secreted</location>
    </subcellularLocation>
</comment>
<feature type="transmembrane region" description="Helical" evidence="11">
    <location>
        <begin position="690"/>
        <end position="709"/>
    </location>
</feature>
<dbReference type="Pfam" id="PF01421">
    <property type="entry name" value="Reprolysin"/>
    <property type="match status" value="1"/>
</dbReference>
<dbReference type="InterPro" id="IPR001762">
    <property type="entry name" value="Disintegrin_dom"/>
</dbReference>
<evidence type="ECO:0000256" key="12">
    <source>
        <dbReference type="SAM" id="SignalP"/>
    </source>
</evidence>
<dbReference type="SMART" id="SM00050">
    <property type="entry name" value="DISIN"/>
    <property type="match status" value="1"/>
</dbReference>
<name>A0ABM5EPT6_9SAUR</name>